<protein>
    <recommendedName>
        <fullName evidence="2">Deoxynucleotide monophosphate kinase</fullName>
    </recommendedName>
</protein>
<name>A0A0F9SH72_9ZZZZ</name>
<gene>
    <name evidence="1" type="ORF">LCGC14_0472160</name>
</gene>
<comment type="caution">
    <text evidence="1">The sequence shown here is derived from an EMBL/GenBank/DDBJ whole genome shotgun (WGS) entry which is preliminary data.</text>
</comment>
<reference evidence="1" key="1">
    <citation type="journal article" date="2015" name="Nature">
        <title>Complex archaea that bridge the gap between prokaryotes and eukaryotes.</title>
        <authorList>
            <person name="Spang A."/>
            <person name="Saw J.H."/>
            <person name="Jorgensen S.L."/>
            <person name="Zaremba-Niedzwiedzka K."/>
            <person name="Martijn J."/>
            <person name="Lind A.E."/>
            <person name="van Eijk R."/>
            <person name="Schleper C."/>
            <person name="Guy L."/>
            <person name="Ettema T.J."/>
        </authorList>
    </citation>
    <scope>NUCLEOTIDE SEQUENCE</scope>
</reference>
<sequence length="197" mass="22497">MILIGIGGKARAGKDTVARYLVSEHGLYHASFARRLKQVTQVKFGLLDEECSKKNYSKVIERWGISFRKMLQLEGTEAGWQLYDRHMSPGPSLWVRHIAHEWMIVQGSENFQGMVLSDMRFQHELDWIKSQGGFGWKVLRPEADGDVGIKGHASETWEFEADVEILNNATIPDLFARTERQMRKVLQGNGVLRSHAD</sequence>
<evidence type="ECO:0008006" key="2">
    <source>
        <dbReference type="Google" id="ProtNLM"/>
    </source>
</evidence>
<dbReference type="AlphaFoldDB" id="A0A0F9SH72"/>
<evidence type="ECO:0000313" key="1">
    <source>
        <dbReference type="EMBL" id="KKN66394.1"/>
    </source>
</evidence>
<accession>A0A0F9SH72</accession>
<dbReference type="EMBL" id="LAZR01000502">
    <property type="protein sequence ID" value="KKN66394.1"/>
    <property type="molecule type" value="Genomic_DNA"/>
</dbReference>
<proteinExistence type="predicted"/>
<dbReference type="Gene3D" id="3.40.50.300">
    <property type="entry name" value="P-loop containing nucleotide triphosphate hydrolases"/>
    <property type="match status" value="1"/>
</dbReference>
<dbReference type="SUPFAM" id="SSF52540">
    <property type="entry name" value="P-loop containing nucleoside triphosphate hydrolases"/>
    <property type="match status" value="1"/>
</dbReference>
<organism evidence="1">
    <name type="scientific">marine sediment metagenome</name>
    <dbReference type="NCBI Taxonomy" id="412755"/>
    <lineage>
        <taxon>unclassified sequences</taxon>
        <taxon>metagenomes</taxon>
        <taxon>ecological metagenomes</taxon>
    </lineage>
</organism>
<dbReference type="InterPro" id="IPR027417">
    <property type="entry name" value="P-loop_NTPase"/>
</dbReference>